<feature type="transmembrane region" description="Helical" evidence="1">
    <location>
        <begin position="14"/>
        <end position="36"/>
    </location>
</feature>
<protein>
    <submittedName>
        <fullName evidence="2">Uncharacterized protein</fullName>
    </submittedName>
</protein>
<evidence type="ECO:0000313" key="2">
    <source>
        <dbReference type="EMBL" id="CCH77197.1"/>
    </source>
</evidence>
<keyword evidence="1" id="KW-1133">Transmembrane helix</keyword>
<sequence>MYAALWHLLPGPRWAKALQCLVLLVVVLAVCFWWVFPAIAPHMPFNDSTVDGTGAIGSVTPAAAAAIHG</sequence>
<dbReference type="EMBL" id="CAJB01000080">
    <property type="protein sequence ID" value="CCH77197.1"/>
    <property type="molecule type" value="Genomic_DNA"/>
</dbReference>
<dbReference type="OrthoDB" id="3267875at2"/>
<organism evidence="2 3">
    <name type="scientific">Nostocoides japonicum T1-X7</name>
    <dbReference type="NCBI Taxonomy" id="1194083"/>
    <lineage>
        <taxon>Bacteria</taxon>
        <taxon>Bacillati</taxon>
        <taxon>Actinomycetota</taxon>
        <taxon>Actinomycetes</taxon>
        <taxon>Micrococcales</taxon>
        <taxon>Intrasporangiaceae</taxon>
        <taxon>Nostocoides</taxon>
    </lineage>
</organism>
<dbReference type="Proteomes" id="UP000035721">
    <property type="component" value="Unassembled WGS sequence"/>
</dbReference>
<evidence type="ECO:0000313" key="3">
    <source>
        <dbReference type="Proteomes" id="UP000035721"/>
    </source>
</evidence>
<keyword evidence="1" id="KW-0812">Transmembrane</keyword>
<reference evidence="2 3" key="1">
    <citation type="journal article" date="2013" name="ISME J.">
        <title>A metabolic model for members of the genus Tetrasphaera involved in enhanced biological phosphorus removal.</title>
        <authorList>
            <person name="Kristiansen R."/>
            <person name="Nguyen H.T.T."/>
            <person name="Saunders A.M."/>
            <person name="Nielsen J.L."/>
            <person name="Wimmer R."/>
            <person name="Le V.Q."/>
            <person name="McIlroy S.J."/>
            <person name="Petrovski S."/>
            <person name="Seviour R.J."/>
            <person name="Calteau A."/>
            <person name="Nielsen K.L."/>
            <person name="Nielsen P.H."/>
        </authorList>
    </citation>
    <scope>NUCLEOTIDE SEQUENCE [LARGE SCALE GENOMIC DNA]</scope>
    <source>
        <strain evidence="2 3">T1-X7</strain>
    </source>
</reference>
<keyword evidence="1" id="KW-0472">Membrane</keyword>
<gene>
    <name evidence="2" type="ORF">BN12_1700009</name>
</gene>
<accession>A0A077LWL2</accession>
<dbReference type="AlphaFoldDB" id="A0A077LWL2"/>
<comment type="caution">
    <text evidence="2">The sequence shown here is derived from an EMBL/GenBank/DDBJ whole genome shotgun (WGS) entry which is preliminary data.</text>
</comment>
<evidence type="ECO:0000256" key="1">
    <source>
        <dbReference type="SAM" id="Phobius"/>
    </source>
</evidence>
<dbReference type="STRING" id="1194083.BN12_1700009"/>
<name>A0A077LWL2_9MICO</name>
<dbReference type="RefSeq" id="WP_048554096.1">
    <property type="nucleotide sequence ID" value="NZ_HF570958.1"/>
</dbReference>
<proteinExistence type="predicted"/>
<keyword evidence="3" id="KW-1185">Reference proteome</keyword>